<dbReference type="GO" id="GO:0005737">
    <property type="term" value="C:cytoplasm"/>
    <property type="evidence" value="ECO:0007669"/>
    <property type="project" value="TreeGrafter"/>
</dbReference>
<evidence type="ECO:0000313" key="3">
    <source>
        <dbReference type="Proteomes" id="UP000516260"/>
    </source>
</evidence>
<dbReference type="EMBL" id="SWLE01000017">
    <property type="protein sequence ID" value="TNM89541.1"/>
    <property type="molecule type" value="Genomic_DNA"/>
</dbReference>
<dbReference type="GO" id="GO:0048312">
    <property type="term" value="P:intracellular distribution of mitochondria"/>
    <property type="evidence" value="ECO:0007669"/>
    <property type="project" value="TreeGrafter"/>
</dbReference>
<organism evidence="2 3">
    <name type="scientific">Takifugu bimaculatus</name>
    <dbReference type="NCBI Taxonomy" id="433685"/>
    <lineage>
        <taxon>Eukaryota</taxon>
        <taxon>Metazoa</taxon>
        <taxon>Chordata</taxon>
        <taxon>Craniata</taxon>
        <taxon>Vertebrata</taxon>
        <taxon>Euteleostomi</taxon>
        <taxon>Actinopterygii</taxon>
        <taxon>Neopterygii</taxon>
        <taxon>Teleostei</taxon>
        <taxon>Neoteleostei</taxon>
        <taxon>Acanthomorphata</taxon>
        <taxon>Eupercaria</taxon>
        <taxon>Tetraodontiformes</taxon>
        <taxon>Tetradontoidea</taxon>
        <taxon>Tetraodontidae</taxon>
        <taxon>Takifugu</taxon>
    </lineage>
</organism>
<dbReference type="Pfam" id="PF13374">
    <property type="entry name" value="TPR_10"/>
    <property type="match status" value="2"/>
</dbReference>
<proteinExistence type="predicted"/>
<name>A0A4Z2BAT6_9TELE</name>
<dbReference type="PANTHER" id="PTHR12601:SF41">
    <property type="entry name" value="CLUSTERED MITOCHONDRIA PROTEIN HOMOLOG"/>
    <property type="match status" value="1"/>
</dbReference>
<keyword evidence="3" id="KW-1185">Reference proteome</keyword>
<evidence type="ECO:0000313" key="2">
    <source>
        <dbReference type="EMBL" id="TNM89541.1"/>
    </source>
</evidence>
<gene>
    <name evidence="2" type="ORF">fugu_003775</name>
</gene>
<reference evidence="2 3" key="1">
    <citation type="submission" date="2019-04" db="EMBL/GenBank/DDBJ databases">
        <title>The sequence and de novo assembly of Takifugu bimaculatus genome using PacBio and Hi-C technologies.</title>
        <authorList>
            <person name="Xu P."/>
            <person name="Liu B."/>
            <person name="Zhou Z."/>
        </authorList>
    </citation>
    <scope>NUCLEOTIDE SEQUENCE [LARGE SCALE GENOMIC DNA]</scope>
    <source>
        <strain evidence="2">TB-2018</strain>
        <tissue evidence="2">Muscle</tissue>
    </source>
</reference>
<dbReference type="PANTHER" id="PTHR12601">
    <property type="entry name" value="EUKARYOTIC TRANSLATION INITIATION FACTOR 3 SUBUNIT EIF-3"/>
    <property type="match status" value="1"/>
</dbReference>
<sequence length="338" mass="36106">MILNVPHFSKARSVQLKAVVISERVLGFDHPNTIQQYALLGVYAFAGGETVLAQKCFLRARLLTLIVHGEDHPYIATVDSCLGLVLAGDHTGHYLRNALQLHISFFGSINMHTALNQHLLAQWMCIRGDYRSAMTHEKEALTTFTILFGEDHSQTQCSTEFLSTITKQAVKVERSLRQAGADCTGATSGEELGLKLLTSGVMVRSETNPAQEIGCGTDPEDVGSKVESTVKPVNEGCVATVSANGPSEQTQHEDSDRTTSEAVVGTVNGVSEVKPANDVADNTESVEVNGKINGDLNSPPVLKSKGTWADVVSNSVATNSKNKQVITANNTASGAAKD</sequence>
<evidence type="ECO:0000256" key="1">
    <source>
        <dbReference type="SAM" id="MobiDB-lite"/>
    </source>
</evidence>
<protein>
    <recommendedName>
        <fullName evidence="4">CLU central domain-containing protein</fullName>
    </recommendedName>
</protein>
<feature type="region of interest" description="Disordered" evidence="1">
    <location>
        <begin position="241"/>
        <end position="260"/>
    </location>
</feature>
<dbReference type="GO" id="GO:0003729">
    <property type="term" value="F:mRNA binding"/>
    <property type="evidence" value="ECO:0007669"/>
    <property type="project" value="TreeGrafter"/>
</dbReference>
<dbReference type="InterPro" id="IPR027523">
    <property type="entry name" value="CLU_prot"/>
</dbReference>
<comment type="caution">
    <text evidence="2">The sequence shown here is derived from an EMBL/GenBank/DDBJ whole genome shotgun (WGS) entry which is preliminary data.</text>
</comment>
<dbReference type="InterPro" id="IPR011990">
    <property type="entry name" value="TPR-like_helical_dom_sf"/>
</dbReference>
<accession>A0A4Z2BAT6</accession>
<evidence type="ECO:0008006" key="4">
    <source>
        <dbReference type="Google" id="ProtNLM"/>
    </source>
</evidence>
<dbReference type="Proteomes" id="UP000516260">
    <property type="component" value="Chromosome 4"/>
</dbReference>
<feature type="compositionally biased region" description="Basic and acidic residues" evidence="1">
    <location>
        <begin position="250"/>
        <end position="259"/>
    </location>
</feature>
<dbReference type="AlphaFoldDB" id="A0A4Z2BAT6"/>
<dbReference type="Gene3D" id="1.25.40.10">
    <property type="entry name" value="Tetratricopeptide repeat domain"/>
    <property type="match status" value="2"/>
</dbReference>